<sequence length="191" mass="21987">MTLAYSFFCFLLMLVQAKGRNDSTCPKFFSCGNLTDLSFPFSLSSQSDCGLMTMSGCDTKPYPRIQLLPGGDWYNPMEKPHNFTVWLLDLKLHTMLRQRKCQIFSKNFSLHDSPSVSFTTPTLHDFKNVTAPVVMPQTLPRRRMIILLVIKCTMLVKTLAYTTSFLEMMMKTFEQAIFLRIVHLSDCQLTR</sequence>
<protein>
    <submittedName>
        <fullName evidence="2">Uncharacterized protein</fullName>
    </submittedName>
</protein>
<proteinExistence type="predicted"/>
<evidence type="ECO:0000256" key="1">
    <source>
        <dbReference type="SAM" id="SignalP"/>
    </source>
</evidence>
<evidence type="ECO:0000313" key="3">
    <source>
        <dbReference type="Proteomes" id="UP001627284"/>
    </source>
</evidence>
<gene>
    <name evidence="2" type="ORF">AABB24_009046</name>
</gene>
<name>A0ABD2UK75_9SOLN</name>
<dbReference type="AlphaFoldDB" id="A0ABD2UK75"/>
<feature type="signal peptide" evidence="1">
    <location>
        <begin position="1"/>
        <end position="17"/>
    </location>
</feature>
<accession>A0ABD2UK75</accession>
<organism evidence="2 3">
    <name type="scientific">Solanum stoloniferum</name>
    <dbReference type="NCBI Taxonomy" id="62892"/>
    <lineage>
        <taxon>Eukaryota</taxon>
        <taxon>Viridiplantae</taxon>
        <taxon>Streptophyta</taxon>
        <taxon>Embryophyta</taxon>
        <taxon>Tracheophyta</taxon>
        <taxon>Spermatophyta</taxon>
        <taxon>Magnoliopsida</taxon>
        <taxon>eudicotyledons</taxon>
        <taxon>Gunneridae</taxon>
        <taxon>Pentapetalae</taxon>
        <taxon>asterids</taxon>
        <taxon>lamiids</taxon>
        <taxon>Solanales</taxon>
        <taxon>Solanaceae</taxon>
        <taxon>Solanoideae</taxon>
        <taxon>Solaneae</taxon>
        <taxon>Solanum</taxon>
    </lineage>
</organism>
<keyword evidence="3" id="KW-1185">Reference proteome</keyword>
<dbReference type="Proteomes" id="UP001627284">
    <property type="component" value="Unassembled WGS sequence"/>
</dbReference>
<comment type="caution">
    <text evidence="2">The sequence shown here is derived from an EMBL/GenBank/DDBJ whole genome shotgun (WGS) entry which is preliminary data.</text>
</comment>
<feature type="chain" id="PRO_5044767284" evidence="1">
    <location>
        <begin position="18"/>
        <end position="191"/>
    </location>
</feature>
<keyword evidence="1" id="KW-0732">Signal</keyword>
<reference evidence="2 3" key="1">
    <citation type="submission" date="2024-05" db="EMBL/GenBank/DDBJ databases">
        <title>De novo assembly of an allotetraploid wild potato.</title>
        <authorList>
            <person name="Hosaka A.J."/>
        </authorList>
    </citation>
    <scope>NUCLEOTIDE SEQUENCE [LARGE SCALE GENOMIC DNA]</scope>
    <source>
        <tissue evidence="2">Young leaves</tissue>
    </source>
</reference>
<dbReference type="EMBL" id="JBJKTR010000005">
    <property type="protein sequence ID" value="KAL3367976.1"/>
    <property type="molecule type" value="Genomic_DNA"/>
</dbReference>
<evidence type="ECO:0000313" key="2">
    <source>
        <dbReference type="EMBL" id="KAL3367976.1"/>
    </source>
</evidence>